<organism evidence="1 2">
    <name type="scientific">Liparis tanakae</name>
    <name type="common">Tanaka's snailfish</name>
    <dbReference type="NCBI Taxonomy" id="230148"/>
    <lineage>
        <taxon>Eukaryota</taxon>
        <taxon>Metazoa</taxon>
        <taxon>Chordata</taxon>
        <taxon>Craniata</taxon>
        <taxon>Vertebrata</taxon>
        <taxon>Euteleostomi</taxon>
        <taxon>Actinopterygii</taxon>
        <taxon>Neopterygii</taxon>
        <taxon>Teleostei</taxon>
        <taxon>Neoteleostei</taxon>
        <taxon>Acanthomorphata</taxon>
        <taxon>Eupercaria</taxon>
        <taxon>Perciformes</taxon>
        <taxon>Cottioidei</taxon>
        <taxon>Cottales</taxon>
        <taxon>Liparidae</taxon>
        <taxon>Liparis</taxon>
    </lineage>
</organism>
<comment type="caution">
    <text evidence="1">The sequence shown here is derived from an EMBL/GenBank/DDBJ whole genome shotgun (WGS) entry which is preliminary data.</text>
</comment>
<proteinExistence type="predicted"/>
<gene>
    <name evidence="1" type="ORF">EYF80_034413</name>
</gene>
<accession>A0A4Z2GQ38</accession>
<protein>
    <submittedName>
        <fullName evidence="1">Uncharacterized protein</fullName>
    </submittedName>
</protein>
<keyword evidence="2" id="KW-1185">Reference proteome</keyword>
<evidence type="ECO:0000313" key="1">
    <source>
        <dbReference type="EMBL" id="TNN55401.1"/>
    </source>
</evidence>
<dbReference type="AlphaFoldDB" id="A0A4Z2GQ38"/>
<dbReference type="Proteomes" id="UP000314294">
    <property type="component" value="Unassembled WGS sequence"/>
</dbReference>
<name>A0A4Z2GQ38_9TELE</name>
<reference evidence="1 2" key="1">
    <citation type="submission" date="2019-03" db="EMBL/GenBank/DDBJ databases">
        <title>First draft genome of Liparis tanakae, snailfish: a comprehensive survey of snailfish specific genes.</title>
        <authorList>
            <person name="Kim W."/>
            <person name="Song I."/>
            <person name="Jeong J.-H."/>
            <person name="Kim D."/>
            <person name="Kim S."/>
            <person name="Ryu S."/>
            <person name="Song J.Y."/>
            <person name="Lee S.K."/>
        </authorList>
    </citation>
    <scope>NUCLEOTIDE SEQUENCE [LARGE SCALE GENOMIC DNA]</scope>
    <source>
        <tissue evidence="1">Muscle</tissue>
    </source>
</reference>
<sequence length="330" mass="35674">MGGFTSSILISTSNTAAKGSVTSTGLSSRSMLIDCSGGVMSNDKQGLCGLVIGAVTGVGVFVSRVHIVDEEFPPIVPASSLLRLDNVKACIFPRAVIRELAPALNLAPSLVQEPSASARLSSTSKVTVSVSCALVSVSPLRTWIFFTEGRRRRRVNGRRFTGVEAPVGTRHALEDQRLLGAVHPDLHVACRLHHHAVLHPPHFLRRLAELHLQPHFTLLLHETSQLRVAFWEQVAFTSFWTDSLLENADLASEGVMSFVVLLGVLDDEFPLSAFGDEGSSLVLGDLRFIFSPHDGGAGGRNLAAQLKISFEGRRHSHGAFGFVQKLGRFI</sequence>
<dbReference type="EMBL" id="SRLO01000457">
    <property type="protein sequence ID" value="TNN55401.1"/>
    <property type="molecule type" value="Genomic_DNA"/>
</dbReference>
<evidence type="ECO:0000313" key="2">
    <source>
        <dbReference type="Proteomes" id="UP000314294"/>
    </source>
</evidence>